<evidence type="ECO:0000313" key="1">
    <source>
        <dbReference type="EMBL" id="VDD40030.1"/>
    </source>
</evidence>
<dbReference type="AlphaFoldDB" id="A0A3P6EJK7"/>
<organism evidence="1">
    <name type="scientific">Brassica oleracea</name>
    <name type="common">Wild cabbage</name>
    <dbReference type="NCBI Taxonomy" id="3712"/>
    <lineage>
        <taxon>Eukaryota</taxon>
        <taxon>Viridiplantae</taxon>
        <taxon>Streptophyta</taxon>
        <taxon>Embryophyta</taxon>
        <taxon>Tracheophyta</taxon>
        <taxon>Spermatophyta</taxon>
        <taxon>Magnoliopsida</taxon>
        <taxon>eudicotyledons</taxon>
        <taxon>Gunneridae</taxon>
        <taxon>Pentapetalae</taxon>
        <taxon>rosids</taxon>
        <taxon>malvids</taxon>
        <taxon>Brassicales</taxon>
        <taxon>Brassicaceae</taxon>
        <taxon>Brassiceae</taxon>
        <taxon>Brassica</taxon>
    </lineage>
</organism>
<reference evidence="1" key="1">
    <citation type="submission" date="2018-11" db="EMBL/GenBank/DDBJ databases">
        <authorList>
            <consortium name="Genoscope - CEA"/>
            <person name="William W."/>
        </authorList>
    </citation>
    <scope>NUCLEOTIDE SEQUENCE</scope>
</reference>
<gene>
    <name evidence="1" type="ORF">BOLC7T45590H</name>
</gene>
<dbReference type="EMBL" id="LR031876">
    <property type="protein sequence ID" value="VDD40030.1"/>
    <property type="molecule type" value="Genomic_DNA"/>
</dbReference>
<accession>A0A3P6EJK7</accession>
<sequence length="110" mass="12782">MHFAAESTLDPLKYNLDPTIFGSIFARLEFFLANLLYYHNITSNTLVVLEAVADLKQARVPLMKSLTRCALLKLLHRYSNRLTNHLFRMIMSLQIYQLLILRSLLTLRVS</sequence>
<protein>
    <submittedName>
        <fullName evidence="1">Uncharacterized protein</fullName>
    </submittedName>
</protein>
<name>A0A3P6EJK7_BRAOL</name>
<proteinExistence type="predicted"/>